<gene>
    <name evidence="1" type="ORF">PACLA_8A078767</name>
</gene>
<dbReference type="OrthoDB" id="1607513at2759"/>
<keyword evidence="2" id="KW-1185">Reference proteome</keyword>
<evidence type="ECO:0000313" key="2">
    <source>
        <dbReference type="Proteomes" id="UP001152795"/>
    </source>
</evidence>
<accession>A0A7D9HZE3</accession>
<name>A0A7D9HZE3_PARCT</name>
<reference evidence="1" key="1">
    <citation type="submission" date="2020-04" db="EMBL/GenBank/DDBJ databases">
        <authorList>
            <person name="Alioto T."/>
            <person name="Alioto T."/>
            <person name="Gomez Garrido J."/>
        </authorList>
    </citation>
    <scope>NUCLEOTIDE SEQUENCE</scope>
    <source>
        <strain evidence="1">A484AB</strain>
    </source>
</reference>
<dbReference type="PANTHER" id="PTHR46481">
    <property type="entry name" value="ZINC FINGER BED DOMAIN-CONTAINING PROTEIN 4"/>
    <property type="match status" value="1"/>
</dbReference>
<dbReference type="AlphaFoldDB" id="A0A7D9HZE3"/>
<evidence type="ECO:0000313" key="1">
    <source>
        <dbReference type="EMBL" id="CAB3997504.1"/>
    </source>
</evidence>
<organism evidence="1 2">
    <name type="scientific">Paramuricea clavata</name>
    <name type="common">Red gorgonian</name>
    <name type="synonym">Violescent sea-whip</name>
    <dbReference type="NCBI Taxonomy" id="317549"/>
    <lineage>
        <taxon>Eukaryota</taxon>
        <taxon>Metazoa</taxon>
        <taxon>Cnidaria</taxon>
        <taxon>Anthozoa</taxon>
        <taxon>Octocorallia</taxon>
        <taxon>Malacalcyonacea</taxon>
        <taxon>Plexauridae</taxon>
        <taxon>Paramuricea</taxon>
    </lineage>
</organism>
<dbReference type="EMBL" id="CACRXK020003115">
    <property type="protein sequence ID" value="CAB3997504.1"/>
    <property type="molecule type" value="Genomic_DNA"/>
</dbReference>
<proteinExistence type="predicted"/>
<comment type="caution">
    <text evidence="1">The sequence shown here is derived from an EMBL/GenBank/DDBJ whole genome shotgun (WGS) entry which is preliminary data.</text>
</comment>
<dbReference type="PANTHER" id="PTHR46481:SF9">
    <property type="entry name" value="ZINC FINGER BED DOMAIN-CONTAINING PROTEIN 1-LIKE"/>
    <property type="match status" value="1"/>
</dbReference>
<sequence length="157" mass="17747">MWSSHGLTPYLGYTIHWIDSDWNLKTIYLGTRHVPEDHTASNLAERMHNVLSYWKLDEEKQVAITTDNRANINKACRDSKWTNVLCFGHNLHLAITNTLANKTRTTCALKVCKKVVAAFGTSLKKRRDLAAAQLQEEPGQKVKQLASISTVLPKFQG</sequence>
<protein>
    <submittedName>
        <fullName evidence="1">Zinc finger BED domain-containing 1-like</fullName>
    </submittedName>
</protein>
<dbReference type="SUPFAM" id="SSF53098">
    <property type="entry name" value="Ribonuclease H-like"/>
    <property type="match status" value="1"/>
</dbReference>
<dbReference type="Proteomes" id="UP001152795">
    <property type="component" value="Unassembled WGS sequence"/>
</dbReference>
<dbReference type="InterPro" id="IPR012337">
    <property type="entry name" value="RNaseH-like_sf"/>
</dbReference>
<dbReference type="InterPro" id="IPR052035">
    <property type="entry name" value="ZnF_BED_domain_contain"/>
</dbReference>